<sequence>MSKTDIKLQPIPTDRSVSASEESELGLQQEPATDWRSIYIASLLGFSCAVQYSLYFTSLWPYLDVIDKDASETFFSVIIAVYSIGQMLASPLFGYWSNRTKTIRFPMAVGTVLMTLGNLLYFLVELLPSNRRYAILVARFIIGMGSGNFTLLRTYASTACCQADRARAVAFVTGGVAFGTTIGPAIQLVFTPIGYPGFVICKGLSISTYTASAYAACVINILSIAALYTVFNESYAGVLKEQANTDENSVAEIKLPKFDWIAVFVCNFTRFTQQFVNTNLETIGSPFAMQIFGLTNQDTVKYGSLAQGGQGFVALMTYVLFIAGDLNRFIEYRFGNMFALLLFLAFHLVTYAWPFIPDALTTYSNQDLLNATHELVGCNVDKFTWCHSTSRVNIWVYYFSFAIVMGLGFSAVNITLNTIYGRILGPRRQGTMQGVLQVSGGLARLVGPITISALYSAYGPEISWIVEIAVVGVNLLLWVLFYRRMVPLQIPDQ</sequence>
<dbReference type="PROSITE" id="PS50850">
    <property type="entry name" value="MFS"/>
    <property type="match status" value="1"/>
</dbReference>
<dbReference type="GO" id="GO:0022857">
    <property type="term" value="F:transmembrane transporter activity"/>
    <property type="evidence" value="ECO:0007669"/>
    <property type="project" value="InterPro"/>
</dbReference>
<accession>A0A4U5MTV6</accession>
<evidence type="ECO:0000256" key="1">
    <source>
        <dbReference type="ARBA" id="ARBA00004127"/>
    </source>
</evidence>
<protein>
    <recommendedName>
        <fullName evidence="8">Major facilitator superfamily (MFS) profile domain-containing protein</fullName>
    </recommendedName>
</protein>
<dbReference type="InterPro" id="IPR011701">
    <property type="entry name" value="MFS"/>
</dbReference>
<evidence type="ECO:0000259" key="8">
    <source>
        <dbReference type="PROSITE" id="PS50850"/>
    </source>
</evidence>
<dbReference type="CDD" id="cd17326">
    <property type="entry name" value="MFS_MFSD8"/>
    <property type="match status" value="1"/>
</dbReference>
<keyword evidence="3 7" id="KW-0812">Transmembrane</keyword>
<dbReference type="InterPro" id="IPR051068">
    <property type="entry name" value="MFS_Domain-Containing_Protein"/>
</dbReference>
<dbReference type="PANTHER" id="PTHR23510:SF3">
    <property type="entry name" value="MAJOR FACILITATOR SUPERFAMILY DOMAIN-CONTAINING PROTEIN 8"/>
    <property type="match status" value="1"/>
</dbReference>
<dbReference type="InterPro" id="IPR036259">
    <property type="entry name" value="MFS_trans_sf"/>
</dbReference>
<dbReference type="InterPro" id="IPR020846">
    <property type="entry name" value="MFS_dom"/>
</dbReference>
<dbReference type="PANTHER" id="PTHR23510">
    <property type="entry name" value="INNER MEMBRANE TRANSPORT PROTEIN YAJR"/>
    <property type="match status" value="1"/>
</dbReference>
<dbReference type="GO" id="GO:0012505">
    <property type="term" value="C:endomembrane system"/>
    <property type="evidence" value="ECO:0007669"/>
    <property type="project" value="UniProtKB-SubCell"/>
</dbReference>
<dbReference type="SUPFAM" id="SSF103473">
    <property type="entry name" value="MFS general substrate transporter"/>
    <property type="match status" value="1"/>
</dbReference>
<feature type="transmembrane region" description="Helical" evidence="7">
    <location>
        <begin position="211"/>
        <end position="231"/>
    </location>
</feature>
<dbReference type="AlphaFoldDB" id="A0A4U5MTV6"/>
<evidence type="ECO:0000313" key="10">
    <source>
        <dbReference type="EMBL" id="TKR73212.1"/>
    </source>
</evidence>
<dbReference type="Gene3D" id="1.20.1250.20">
    <property type="entry name" value="MFS general substrate transporter like domains"/>
    <property type="match status" value="1"/>
</dbReference>
<keyword evidence="4 7" id="KW-1133">Transmembrane helix</keyword>
<evidence type="ECO:0000256" key="4">
    <source>
        <dbReference type="ARBA" id="ARBA00022989"/>
    </source>
</evidence>
<feature type="domain" description="Major facilitator superfamily (MFS) profile" evidence="8">
    <location>
        <begin position="37"/>
        <end position="486"/>
    </location>
</feature>
<dbReference type="Pfam" id="PF07690">
    <property type="entry name" value="MFS_1"/>
    <property type="match status" value="2"/>
</dbReference>
<evidence type="ECO:0000256" key="3">
    <source>
        <dbReference type="ARBA" id="ARBA00022692"/>
    </source>
</evidence>
<feature type="transmembrane region" description="Helical" evidence="7">
    <location>
        <begin position="464"/>
        <end position="482"/>
    </location>
</feature>
<dbReference type="Proteomes" id="UP000298663">
    <property type="component" value="Unassembled WGS sequence"/>
</dbReference>
<feature type="transmembrane region" description="Helical" evidence="7">
    <location>
        <begin position="136"/>
        <end position="156"/>
    </location>
</feature>
<name>A0A4U5MTV6_STECR</name>
<dbReference type="GO" id="GO:0005765">
    <property type="term" value="C:lysosomal membrane"/>
    <property type="evidence" value="ECO:0007669"/>
    <property type="project" value="TreeGrafter"/>
</dbReference>
<organism evidence="9 11">
    <name type="scientific">Steinernema carpocapsae</name>
    <name type="common">Entomopathogenic nematode</name>
    <dbReference type="NCBI Taxonomy" id="34508"/>
    <lineage>
        <taxon>Eukaryota</taxon>
        <taxon>Metazoa</taxon>
        <taxon>Ecdysozoa</taxon>
        <taxon>Nematoda</taxon>
        <taxon>Chromadorea</taxon>
        <taxon>Rhabditida</taxon>
        <taxon>Tylenchina</taxon>
        <taxon>Panagrolaimomorpha</taxon>
        <taxon>Strongyloidoidea</taxon>
        <taxon>Steinernematidae</taxon>
        <taxon>Steinernema</taxon>
    </lineage>
</organism>
<dbReference type="EMBL" id="AZBU02000006">
    <property type="protein sequence ID" value="TKR73211.1"/>
    <property type="molecule type" value="Genomic_DNA"/>
</dbReference>
<evidence type="ECO:0000313" key="9">
    <source>
        <dbReference type="EMBL" id="TKR73211.1"/>
    </source>
</evidence>
<dbReference type="STRING" id="34508.A0A4U5MTV6"/>
<evidence type="ECO:0000256" key="2">
    <source>
        <dbReference type="ARBA" id="ARBA00022448"/>
    </source>
</evidence>
<reference evidence="9 11" key="2">
    <citation type="journal article" date="2015" name="Genome Biol.">
        <title>Comparative genomics of Steinernema reveals deeply conserved gene regulatory networks.</title>
        <authorList>
            <person name="Dillman A.R."/>
            <person name="Macchietto M."/>
            <person name="Porter C.F."/>
            <person name="Rogers A."/>
            <person name="Williams B."/>
            <person name="Antoshechkin I."/>
            <person name="Lee M.M."/>
            <person name="Goodwin Z."/>
            <person name="Lu X."/>
            <person name="Lewis E.E."/>
            <person name="Goodrich-Blair H."/>
            <person name="Stock S.P."/>
            <person name="Adams B.J."/>
            <person name="Sternberg P.W."/>
            <person name="Mortazavi A."/>
        </authorList>
    </citation>
    <scope>NUCLEOTIDE SEQUENCE [LARGE SCALE GENOMIC DNA]</scope>
    <source>
        <strain evidence="9 11">ALL</strain>
    </source>
</reference>
<dbReference type="OrthoDB" id="370281at2759"/>
<comment type="subcellular location">
    <subcellularLocation>
        <location evidence="1">Endomembrane system</location>
        <topology evidence="1">Multi-pass membrane protein</topology>
    </subcellularLocation>
</comment>
<keyword evidence="11" id="KW-1185">Reference proteome</keyword>
<feature type="transmembrane region" description="Helical" evidence="7">
    <location>
        <begin position="74"/>
        <end position="93"/>
    </location>
</feature>
<proteinExistence type="predicted"/>
<feature type="region of interest" description="Disordered" evidence="6">
    <location>
        <begin position="1"/>
        <end position="25"/>
    </location>
</feature>
<reference evidence="9" key="1">
    <citation type="submission" date="2013-11" db="EMBL/GenBank/DDBJ databases">
        <authorList>
            <person name="Sternberg P."/>
            <person name="Dillman A."/>
            <person name="Macchietto M."/>
        </authorList>
    </citation>
    <scope>NUCLEOTIDE SEQUENCE</scope>
    <source>
        <strain evidence="9">ALL</strain>
    </source>
</reference>
<feature type="transmembrane region" description="Helical" evidence="7">
    <location>
        <begin position="168"/>
        <end position="191"/>
    </location>
</feature>
<keyword evidence="2" id="KW-0813">Transport</keyword>
<evidence type="ECO:0000256" key="5">
    <source>
        <dbReference type="ARBA" id="ARBA00023136"/>
    </source>
</evidence>
<feature type="transmembrane region" description="Helical" evidence="7">
    <location>
        <begin position="337"/>
        <end position="356"/>
    </location>
</feature>
<comment type="caution">
    <text evidence="9">The sequence shown here is derived from an EMBL/GenBank/DDBJ whole genome shotgun (WGS) entry which is preliminary data.</text>
</comment>
<evidence type="ECO:0000256" key="6">
    <source>
        <dbReference type="SAM" id="MobiDB-lite"/>
    </source>
</evidence>
<gene>
    <name evidence="9" type="ORF">L596_020548</name>
    <name evidence="10" type="ORF">L596_020549</name>
</gene>
<evidence type="ECO:0000256" key="7">
    <source>
        <dbReference type="SAM" id="Phobius"/>
    </source>
</evidence>
<feature type="transmembrane region" description="Helical" evidence="7">
    <location>
        <begin position="105"/>
        <end position="124"/>
    </location>
</feature>
<evidence type="ECO:0000313" key="11">
    <source>
        <dbReference type="Proteomes" id="UP000298663"/>
    </source>
</evidence>
<feature type="transmembrane region" description="Helical" evidence="7">
    <location>
        <begin position="395"/>
        <end position="420"/>
    </location>
</feature>
<reference evidence="9" key="3">
    <citation type="journal article" date="2019" name="G3 (Bethesda)">
        <title>Hybrid Assembly of the Genome of the Entomopathogenic Nematode Steinernema carpocapsae Identifies the X-Chromosome.</title>
        <authorList>
            <person name="Serra L."/>
            <person name="Macchietto M."/>
            <person name="Macias-Munoz A."/>
            <person name="McGill C.J."/>
            <person name="Rodriguez I.M."/>
            <person name="Rodriguez B."/>
            <person name="Murad R."/>
            <person name="Mortazavi A."/>
        </authorList>
    </citation>
    <scope>NUCLEOTIDE SEQUENCE</scope>
    <source>
        <strain evidence="9">ALL</strain>
    </source>
</reference>
<keyword evidence="5 7" id="KW-0472">Membrane</keyword>
<feature type="transmembrane region" description="Helical" evidence="7">
    <location>
        <begin position="38"/>
        <end position="62"/>
    </location>
</feature>
<dbReference type="EMBL" id="AZBU02000006">
    <property type="protein sequence ID" value="TKR73212.1"/>
    <property type="molecule type" value="Genomic_DNA"/>
</dbReference>
<feature type="transmembrane region" description="Helical" evidence="7">
    <location>
        <begin position="441"/>
        <end position="458"/>
    </location>
</feature>